<proteinExistence type="predicted"/>
<organism evidence="2 3">
    <name type="scientific">Leptospira vanthielii serovar Holland str. Waz Holland = ATCC 700522</name>
    <dbReference type="NCBI Taxonomy" id="1218591"/>
    <lineage>
        <taxon>Bacteria</taxon>
        <taxon>Pseudomonadati</taxon>
        <taxon>Spirochaetota</taxon>
        <taxon>Spirochaetia</taxon>
        <taxon>Leptospirales</taxon>
        <taxon>Leptospiraceae</taxon>
        <taxon>Leptospira</taxon>
    </lineage>
</organism>
<protein>
    <submittedName>
        <fullName evidence="2">Uncharacterized protein</fullName>
    </submittedName>
</protein>
<reference evidence="2 3" key="1">
    <citation type="submission" date="2013-03" db="EMBL/GenBank/DDBJ databases">
        <authorList>
            <person name="Harkins D.M."/>
            <person name="Durkin A.S."/>
            <person name="Brinkac L.M."/>
            <person name="Haft D.H."/>
            <person name="Selengut J.D."/>
            <person name="Sanka R."/>
            <person name="DePew J."/>
            <person name="Purushe J."/>
            <person name="Galloway R.L."/>
            <person name="Vinetz J.M."/>
            <person name="Sutton G.G."/>
            <person name="Nierman W.C."/>
            <person name="Fouts D.E."/>
        </authorList>
    </citation>
    <scope>NUCLEOTIDE SEQUENCE [LARGE SCALE GENOMIC DNA]</scope>
    <source>
        <strain evidence="2 3">Waz Holland</strain>
    </source>
</reference>
<name>N1WEE7_9LEPT</name>
<gene>
    <name evidence="2" type="ORF">LEP1GSC199_3225</name>
</gene>
<dbReference type="EMBL" id="AOGY02000007">
    <property type="protein sequence ID" value="EMY71765.1"/>
    <property type="molecule type" value="Genomic_DNA"/>
</dbReference>
<dbReference type="Proteomes" id="UP000012227">
    <property type="component" value="Unassembled WGS sequence"/>
</dbReference>
<dbReference type="RefSeq" id="WP_002976061.1">
    <property type="nucleotide sequence ID" value="NZ_AOGY02000007.1"/>
</dbReference>
<evidence type="ECO:0000313" key="2">
    <source>
        <dbReference type="EMBL" id="EMY71765.1"/>
    </source>
</evidence>
<dbReference type="STRING" id="1218591.LEP1GSC199_3225"/>
<comment type="caution">
    <text evidence="2">The sequence shown here is derived from an EMBL/GenBank/DDBJ whole genome shotgun (WGS) entry which is preliminary data.</text>
</comment>
<feature type="transmembrane region" description="Helical" evidence="1">
    <location>
        <begin position="74"/>
        <end position="93"/>
    </location>
</feature>
<keyword evidence="1" id="KW-0472">Membrane</keyword>
<keyword evidence="1" id="KW-0812">Transmembrane</keyword>
<evidence type="ECO:0000256" key="1">
    <source>
        <dbReference type="SAM" id="Phobius"/>
    </source>
</evidence>
<feature type="transmembrane region" description="Helical" evidence="1">
    <location>
        <begin position="99"/>
        <end position="121"/>
    </location>
</feature>
<feature type="transmembrane region" description="Helical" evidence="1">
    <location>
        <begin position="50"/>
        <end position="67"/>
    </location>
</feature>
<sequence length="129" mass="14680">MNRGKIKTKNLVIFLILLIGFSIGTVSHIIDIEKFGFFGYKFAPYPLNVFWTFLVILDPLTIILIFFKLRYAIYLAISIMMLDITINLSYGITSGQIPILLGLLSQIPFGIFVFSISVDVLKYDTITNF</sequence>
<feature type="transmembrane region" description="Helical" evidence="1">
    <location>
        <begin position="12"/>
        <end position="30"/>
    </location>
</feature>
<accession>N1WEE7</accession>
<keyword evidence="1" id="KW-1133">Transmembrane helix</keyword>
<dbReference type="AlphaFoldDB" id="N1WEE7"/>
<evidence type="ECO:0000313" key="3">
    <source>
        <dbReference type="Proteomes" id="UP000012227"/>
    </source>
</evidence>